<protein>
    <recommendedName>
        <fullName evidence="2">SAP domain-containing protein</fullName>
    </recommendedName>
</protein>
<dbReference type="Proteomes" id="UP000030651">
    <property type="component" value="Unassembled WGS sequence"/>
</dbReference>
<dbReference type="CDD" id="cd12432">
    <property type="entry name" value="RRM_ACINU"/>
    <property type="match status" value="1"/>
</dbReference>
<feature type="region of interest" description="Disordered" evidence="1">
    <location>
        <begin position="482"/>
        <end position="562"/>
    </location>
</feature>
<feature type="region of interest" description="Disordered" evidence="1">
    <location>
        <begin position="328"/>
        <end position="351"/>
    </location>
</feature>
<proteinExistence type="predicted"/>
<dbReference type="HOGENOM" id="CLU_016396_0_0_1"/>
<name>W3XCR6_PESFW</name>
<dbReference type="GeneID" id="19270683"/>
<feature type="compositionally biased region" description="Acidic residues" evidence="1">
    <location>
        <begin position="57"/>
        <end position="70"/>
    </location>
</feature>
<feature type="compositionally biased region" description="Basic and acidic residues" evidence="1">
    <location>
        <begin position="658"/>
        <end position="688"/>
    </location>
</feature>
<evidence type="ECO:0000259" key="2">
    <source>
        <dbReference type="PROSITE" id="PS50800"/>
    </source>
</evidence>
<dbReference type="Gene3D" id="1.10.720.30">
    <property type="entry name" value="SAP domain"/>
    <property type="match status" value="1"/>
</dbReference>
<sequence>MATDYSKLKVTELKAELKRLGLPQNGLKAELVARLEEATLEATEATDQEADALPIAENDEVNEQVPEENENIMSEAAELPAPLSDTDPDQAEQNVQQAPSTQDAAHPRQEQQVSNDAEGQSDVPQEDIPSQTAQDEQVAKPIGEEPPQEVPMTGVQDSFQDNMSSKDTAAPEPESALIAEAAQPIVVTDFATSEPQPQVSILASSSSATPMRPADILQDSQKRKRRSASPPPSPDGTNTKRARLDSEQPRLAAEQSETENKEVVQTEPGVQTDTHMEDAQSGVPADQEDNTQDANGPEPPDAHKHMGGDSERAGSAMVDDVKEVSQLENSTAMGGSLIDSRPAEEPEHDVEPSIHPATTALYIKNFMRPLRPQAVKDHLLDLATPMGVEIDDQTIPEFYLDNIRTHSFVLFNSVAAAKRVRNALHDRVWPDETNRKPLWIDYVPAERYHDWVQMELSAGGGRGSGNRYEVVYEHDRDGNVTANLEQSDAAPPASKPPPPGERKQSIPTGPSRGLTGIEGAPTGPRGFQGGSRPQSYGSRMDRGGGEYKSTSTRPSVAFQPVPEDLAQRRLDAIRQAKSRDYDPRTDRNKEYRRYFFETGHQLVDRGPEIFLGIRPPHRERERRQEQERDERRRGGRNRRNGRRGGNGGMPMHHGVPKGGDRYRGAAADREERGSRGLDRYRGESYHRH</sequence>
<feature type="region of interest" description="Disordered" evidence="1">
    <location>
        <begin position="40"/>
        <end position="314"/>
    </location>
</feature>
<dbReference type="PANTHER" id="PTHR47031:SF3">
    <property type="entry name" value="SAP DOMAIN-CONTAINING PROTEIN"/>
    <property type="match status" value="1"/>
</dbReference>
<dbReference type="PANTHER" id="PTHR47031">
    <property type="entry name" value="SAP DNA-BINDING DOMAIN-CONTAINING PROTEIN"/>
    <property type="match status" value="1"/>
</dbReference>
<dbReference type="PROSITE" id="PS50800">
    <property type="entry name" value="SAP"/>
    <property type="match status" value="1"/>
</dbReference>
<dbReference type="KEGG" id="pfy:PFICI_05670"/>
<dbReference type="RefSeq" id="XP_007832442.1">
    <property type="nucleotide sequence ID" value="XM_007834251.1"/>
</dbReference>
<dbReference type="OrthoDB" id="5348404at2759"/>
<dbReference type="OMA" id="SKCFVAY"/>
<feature type="compositionally biased region" description="Polar residues" evidence="1">
    <location>
        <begin position="91"/>
        <end position="103"/>
    </location>
</feature>
<gene>
    <name evidence="3" type="ORF">PFICI_05670</name>
</gene>
<dbReference type="InterPro" id="IPR034257">
    <property type="entry name" value="Acinus_RRM"/>
</dbReference>
<evidence type="ECO:0000313" key="4">
    <source>
        <dbReference type="Proteomes" id="UP000030651"/>
    </source>
</evidence>
<dbReference type="EMBL" id="KI912111">
    <property type="protein sequence ID" value="ETS83794.1"/>
    <property type="molecule type" value="Genomic_DNA"/>
</dbReference>
<dbReference type="InterPro" id="IPR036361">
    <property type="entry name" value="SAP_dom_sf"/>
</dbReference>
<feature type="domain" description="SAP" evidence="2">
    <location>
        <begin position="5"/>
        <end position="39"/>
    </location>
</feature>
<feature type="compositionally biased region" description="Basic and acidic residues" evidence="1">
    <location>
        <begin position="616"/>
        <end position="632"/>
    </location>
</feature>
<feature type="compositionally biased region" description="Basic residues" evidence="1">
    <location>
        <begin position="633"/>
        <end position="642"/>
    </location>
</feature>
<evidence type="ECO:0000256" key="1">
    <source>
        <dbReference type="SAM" id="MobiDB-lite"/>
    </source>
</evidence>
<evidence type="ECO:0000313" key="3">
    <source>
        <dbReference type="EMBL" id="ETS83794.1"/>
    </source>
</evidence>
<dbReference type="InterPro" id="IPR003034">
    <property type="entry name" value="SAP_dom"/>
</dbReference>
<feature type="compositionally biased region" description="Polar residues" evidence="1">
    <location>
        <begin position="190"/>
        <end position="209"/>
    </location>
</feature>
<reference evidence="4" key="1">
    <citation type="journal article" date="2015" name="BMC Genomics">
        <title>Genomic and transcriptomic analysis of the endophytic fungus Pestalotiopsis fici reveals its lifestyle and high potential for synthesis of natural products.</title>
        <authorList>
            <person name="Wang X."/>
            <person name="Zhang X."/>
            <person name="Liu L."/>
            <person name="Xiang M."/>
            <person name="Wang W."/>
            <person name="Sun X."/>
            <person name="Che Y."/>
            <person name="Guo L."/>
            <person name="Liu G."/>
            <person name="Guo L."/>
            <person name="Wang C."/>
            <person name="Yin W.B."/>
            <person name="Stadler M."/>
            <person name="Zhang X."/>
            <person name="Liu X."/>
        </authorList>
    </citation>
    <scope>NUCLEOTIDE SEQUENCE [LARGE SCALE GENOMIC DNA]</scope>
    <source>
        <strain evidence="4">W106-1 / CGMCC3.15140</strain>
    </source>
</reference>
<dbReference type="STRING" id="1229662.W3XCR6"/>
<feature type="compositionally biased region" description="Basic and acidic residues" evidence="1">
    <location>
        <begin position="341"/>
        <end position="351"/>
    </location>
</feature>
<feature type="region of interest" description="Disordered" evidence="1">
    <location>
        <begin position="610"/>
        <end position="688"/>
    </location>
</feature>
<organism evidence="3 4">
    <name type="scientific">Pestalotiopsis fici (strain W106-1 / CGMCC3.15140)</name>
    <dbReference type="NCBI Taxonomy" id="1229662"/>
    <lineage>
        <taxon>Eukaryota</taxon>
        <taxon>Fungi</taxon>
        <taxon>Dikarya</taxon>
        <taxon>Ascomycota</taxon>
        <taxon>Pezizomycotina</taxon>
        <taxon>Sordariomycetes</taxon>
        <taxon>Xylariomycetidae</taxon>
        <taxon>Amphisphaeriales</taxon>
        <taxon>Sporocadaceae</taxon>
        <taxon>Pestalotiopsis</taxon>
    </lineage>
</organism>
<dbReference type="SUPFAM" id="SSF68906">
    <property type="entry name" value="SAP domain"/>
    <property type="match status" value="1"/>
</dbReference>
<dbReference type="SMART" id="SM00513">
    <property type="entry name" value="SAP"/>
    <property type="match status" value="1"/>
</dbReference>
<dbReference type="AlphaFoldDB" id="W3XCR6"/>
<feature type="compositionally biased region" description="Polar residues" evidence="1">
    <location>
        <begin position="155"/>
        <end position="167"/>
    </location>
</feature>
<accession>W3XCR6</accession>
<dbReference type="InParanoid" id="W3XCR6"/>
<feature type="compositionally biased region" description="Basic and acidic residues" evidence="1">
    <location>
        <begin position="300"/>
        <end position="312"/>
    </location>
</feature>
<keyword evidence="4" id="KW-1185">Reference proteome</keyword>
<dbReference type="eggNOG" id="ENOG502S670">
    <property type="taxonomic scope" value="Eukaryota"/>
</dbReference>
<dbReference type="Pfam" id="PF02037">
    <property type="entry name" value="SAP"/>
    <property type="match status" value="1"/>
</dbReference>